<name>A0A1D8B3C7_9ACTO</name>
<feature type="transmembrane region" description="Helical" evidence="1">
    <location>
        <begin position="113"/>
        <end position="139"/>
    </location>
</feature>
<feature type="transmembrane region" description="Helical" evidence="1">
    <location>
        <begin position="409"/>
        <end position="431"/>
    </location>
</feature>
<sequence length="452" mass="46816">MNPVLAAASAILRGRDRATSVLTVIAFALPHAVFLAVLGGVGAFQARASRFDAAYSEQMGQGGGTMYTALAYFAATLLIVPILSMGAAAARLGMSRRAHDLAVLRLIGLGPGAAKLACVVETAAHAGAGVVVGSVLYAVTLPAWGLIAFQGWPMGASEMWVGVLLLLGAALAIVVLAALSAWFGMRKVAITPLGVTRRQKADRVTPIGVVMGAVLLVVWMTAGSKLMDAGFAIGMAALFGFLAAIFLIVNLIGVWSVSLLGRLIAAVARRPQTVLAGRRLVDDPRSLWRSFGPVALVGFLVGVLYPILSVVGGMAGDDPVSRMVGDDMLRGMILTFCIALALGAISTAVNQAIRAIDSAEQARALFRMGSPLAFMDRARRIEIGVPALLMIPGSMLIGFLFIIPIAGQAGLWGTLGALLATALGGVALILAASELSAPLRRAILEEARESNE</sequence>
<feature type="transmembrane region" description="Helical" evidence="1">
    <location>
        <begin position="383"/>
        <end position="403"/>
    </location>
</feature>
<reference evidence="2 3" key="1">
    <citation type="submission" date="2016-09" db="EMBL/GenBank/DDBJ databases">
        <title>Complete genome sequence of Actinomyces hongkongensis HKU8.</title>
        <authorList>
            <person name="Gao Y.-X."/>
            <person name="Zhou Y.-Y."/>
            <person name="Xie Y."/>
            <person name="Wang M."/>
            <person name="Wang S.-J."/>
            <person name="Shen S.-G."/>
        </authorList>
    </citation>
    <scope>NUCLEOTIDE SEQUENCE [LARGE SCALE GENOMIC DNA]</scope>
    <source>
        <strain evidence="2 3">HKU8</strain>
    </source>
</reference>
<organism evidence="2 3">
    <name type="scientific">Pauljensenia hongkongensis</name>
    <dbReference type="NCBI Taxonomy" id="178339"/>
    <lineage>
        <taxon>Bacteria</taxon>
        <taxon>Bacillati</taxon>
        <taxon>Actinomycetota</taxon>
        <taxon>Actinomycetes</taxon>
        <taxon>Actinomycetales</taxon>
        <taxon>Actinomycetaceae</taxon>
        <taxon>Pauljensenia</taxon>
    </lineage>
</organism>
<protein>
    <submittedName>
        <fullName evidence="2">ABC transporter permease</fullName>
    </submittedName>
</protein>
<evidence type="ECO:0000313" key="3">
    <source>
        <dbReference type="Proteomes" id="UP000095214"/>
    </source>
</evidence>
<feature type="transmembrane region" description="Helical" evidence="1">
    <location>
        <begin position="328"/>
        <end position="349"/>
    </location>
</feature>
<dbReference type="EMBL" id="CP017298">
    <property type="protein sequence ID" value="AOS47632.1"/>
    <property type="molecule type" value="Genomic_DNA"/>
</dbReference>
<feature type="transmembrane region" description="Helical" evidence="1">
    <location>
        <begin position="159"/>
        <end position="183"/>
    </location>
</feature>
<evidence type="ECO:0000313" key="2">
    <source>
        <dbReference type="EMBL" id="AOS47632.1"/>
    </source>
</evidence>
<keyword evidence="3" id="KW-1185">Reference proteome</keyword>
<keyword evidence="1" id="KW-0812">Transmembrane</keyword>
<keyword evidence="1" id="KW-1133">Transmembrane helix</keyword>
<dbReference type="STRING" id="178339.BH719_07055"/>
<feature type="transmembrane region" description="Helical" evidence="1">
    <location>
        <begin position="204"/>
        <end position="222"/>
    </location>
</feature>
<dbReference type="RefSeq" id="WP_009744127.1">
    <property type="nucleotide sequence ID" value="NZ_CP017298.1"/>
</dbReference>
<keyword evidence="1" id="KW-0472">Membrane</keyword>
<gene>
    <name evidence="2" type="ORF">BH719_07055</name>
</gene>
<dbReference type="OrthoDB" id="5118998at2"/>
<feature type="transmembrane region" description="Helical" evidence="1">
    <location>
        <begin position="286"/>
        <end position="308"/>
    </location>
</feature>
<accession>A0A1D8B3C7</accession>
<feature type="transmembrane region" description="Helical" evidence="1">
    <location>
        <begin position="21"/>
        <end position="46"/>
    </location>
</feature>
<feature type="transmembrane region" description="Helical" evidence="1">
    <location>
        <begin position="234"/>
        <end position="265"/>
    </location>
</feature>
<dbReference type="KEGG" id="phon:BH719_07055"/>
<evidence type="ECO:0000256" key="1">
    <source>
        <dbReference type="SAM" id="Phobius"/>
    </source>
</evidence>
<feature type="transmembrane region" description="Helical" evidence="1">
    <location>
        <begin position="66"/>
        <end position="92"/>
    </location>
</feature>
<dbReference type="Proteomes" id="UP000095214">
    <property type="component" value="Chromosome"/>
</dbReference>
<dbReference type="AlphaFoldDB" id="A0A1D8B3C7"/>
<proteinExistence type="predicted"/>